<accession>F9Z497</accession>
<reference evidence="1 2" key="1">
    <citation type="journal article" date="2011" name="Stand. Genomic Sci.">
        <title>Complete genome sequence of Odoribacter splanchnicus type strain (1651/6).</title>
        <authorList>
            <consortium name="US DOE Joint Genome Institute (JGI-PGF)"/>
            <person name="Goker M."/>
            <person name="Gronow S."/>
            <person name="Zeytun A."/>
            <person name="Nolan M."/>
            <person name="Lucas S."/>
            <person name="Lapidus A."/>
            <person name="Hammon N."/>
            <person name="Deshpande S."/>
            <person name="Cheng J.F."/>
            <person name="Pitluck S."/>
            <person name="Liolios K."/>
            <person name="Pagani I."/>
            <person name="Ivanova N."/>
            <person name="Mavromatis K."/>
            <person name="Ovchinikova G."/>
            <person name="Pati A."/>
            <person name="Tapia R."/>
            <person name="Han C."/>
            <person name="Goodwin L."/>
            <person name="Chen A."/>
            <person name="Palaniappan K."/>
            <person name="Land M."/>
            <person name="Hauser L."/>
            <person name="Jeffries C.D."/>
            <person name="Brambilla E.M."/>
            <person name="Rohde M."/>
            <person name="Detter J.C."/>
            <person name="Woyke T."/>
            <person name="Bristow J."/>
            <person name="Markowitz V."/>
            <person name="Hugenholtz P."/>
            <person name="Eisen J.A."/>
            <person name="Kyrpides N.C."/>
            <person name="Klenk H.P."/>
        </authorList>
    </citation>
    <scope>NUCLEOTIDE SEQUENCE [LARGE SCALE GENOMIC DNA]</scope>
    <source>
        <strain evidence="2">ATCC 29572 / DSM 20712 / JCM 15291 / NCTC 10825 / 1651/6</strain>
    </source>
</reference>
<dbReference type="HOGENOM" id="CLU_3390498_0_0_10"/>
<sequence length="32" mass="3593">MVQGGLYWTAITIFACIKNSEDLPMKSGLIYE</sequence>
<evidence type="ECO:0000313" key="2">
    <source>
        <dbReference type="Proteomes" id="UP000006657"/>
    </source>
</evidence>
<evidence type="ECO:0000313" key="1">
    <source>
        <dbReference type="EMBL" id="ADY31401.1"/>
    </source>
</evidence>
<dbReference type="STRING" id="709991.Odosp_0300"/>
<dbReference type="EMBL" id="CP002544">
    <property type="protein sequence ID" value="ADY31401.1"/>
    <property type="molecule type" value="Genomic_DNA"/>
</dbReference>
<dbReference type="AlphaFoldDB" id="F9Z497"/>
<protein>
    <submittedName>
        <fullName evidence="1">Uncharacterized protein</fullName>
    </submittedName>
</protein>
<name>F9Z497_ODOSD</name>
<dbReference type="PaxDb" id="709991-Odosp_0300"/>
<dbReference type="Proteomes" id="UP000006657">
    <property type="component" value="Chromosome"/>
</dbReference>
<dbReference type="KEGG" id="osp:Odosp_0300"/>
<organism evidence="1 2">
    <name type="scientific">Odoribacter splanchnicus (strain ATCC 29572 / DSM 20712 / CIP 104287 / JCM 15291 / NCTC 10825 / 1651/6)</name>
    <name type="common">Bacteroides splanchnicus</name>
    <dbReference type="NCBI Taxonomy" id="709991"/>
    <lineage>
        <taxon>Bacteria</taxon>
        <taxon>Pseudomonadati</taxon>
        <taxon>Bacteroidota</taxon>
        <taxon>Bacteroidia</taxon>
        <taxon>Bacteroidales</taxon>
        <taxon>Odoribacteraceae</taxon>
        <taxon>Odoribacter</taxon>
    </lineage>
</organism>
<keyword evidence="2" id="KW-1185">Reference proteome</keyword>
<proteinExistence type="predicted"/>
<gene>
    <name evidence="1" type="ordered locus">Odosp_0300</name>
</gene>